<sequence>MISILIPNYNKSQFLNETIESIINQNYNNWECIIVDDNSTDNSWDILKRFAESDDRIKLFKRPSDLPKGGNTCRNYAFSLAQGEYIQWFDSDDLMEADLLYRRVEVLAKLNLDFVVADGRISKDGVYSVSIFSPLVVIPEFYKGFGLMNPPWVVNSVLFRKEFVERNKLSWDEAIRGFQDLHFNFQAYCVAEKIGLLLDKPDWTWQKFSGSKHVSHSVFNSENFTSLKKFVLDFYQSKKFERIYLEKLILEISILAIKRFGLYFFIKFIIPLYFSGSLKFNLLLYFKKHLFFKYFLILIGEKKDAIIKKLRWEFRLKSNKILFYDYQFGKISIDEHTSRLKKLKVDSRKPLIIEGKEIHILV</sequence>
<dbReference type="PANTHER" id="PTHR22916">
    <property type="entry name" value="GLYCOSYLTRANSFERASE"/>
    <property type="match status" value="1"/>
</dbReference>
<dbReference type="Proteomes" id="UP000004478">
    <property type="component" value="Unassembled WGS sequence"/>
</dbReference>
<dbReference type="EC" id="2.4.1.212" evidence="2"/>
<accession>K1LEE1</accession>
<dbReference type="Pfam" id="PF00535">
    <property type="entry name" value="Glycos_transf_2"/>
    <property type="match status" value="1"/>
</dbReference>
<reference evidence="2 3" key="1">
    <citation type="journal article" date="2012" name="J. Bacteriol.">
        <title>Draft Genome Sequence of Cecembia lonarensis Strain LW9T, Isolated from Lonar Lake, a Haloalkaline Lake in India.</title>
        <authorList>
            <person name="Shivaji S."/>
            <person name="Ara S."/>
            <person name="Singh A."/>
            <person name="Pinnaka A.K."/>
        </authorList>
    </citation>
    <scope>NUCLEOTIDE SEQUENCE [LARGE SCALE GENOMIC DNA]</scope>
    <source>
        <strain evidence="2 3">LW9</strain>
    </source>
</reference>
<comment type="caution">
    <text evidence="2">The sequence shown here is derived from an EMBL/GenBank/DDBJ whole genome shotgun (WGS) entry which is preliminary data.</text>
</comment>
<evidence type="ECO:0000313" key="3">
    <source>
        <dbReference type="Proteomes" id="UP000004478"/>
    </source>
</evidence>
<dbReference type="EMBL" id="AMGM01000044">
    <property type="protein sequence ID" value="EKB48713.1"/>
    <property type="molecule type" value="Genomic_DNA"/>
</dbReference>
<dbReference type="GO" id="GO:0050501">
    <property type="term" value="F:hyaluronan synthase activity"/>
    <property type="evidence" value="ECO:0007669"/>
    <property type="project" value="UniProtKB-EC"/>
</dbReference>
<evidence type="ECO:0000313" key="2">
    <source>
        <dbReference type="EMBL" id="EKB48713.1"/>
    </source>
</evidence>
<keyword evidence="2" id="KW-0328">Glycosyltransferase</keyword>
<dbReference type="SUPFAM" id="SSF53448">
    <property type="entry name" value="Nucleotide-diphospho-sugar transferases"/>
    <property type="match status" value="1"/>
</dbReference>
<name>K1LEE1_CECL9</name>
<dbReference type="Gene3D" id="3.90.550.10">
    <property type="entry name" value="Spore Coat Polysaccharide Biosynthesis Protein SpsA, Chain A"/>
    <property type="match status" value="1"/>
</dbReference>
<protein>
    <submittedName>
        <fullName evidence="2">Hyaluronan synthase</fullName>
        <ecNumber evidence="2">2.4.1.212</ecNumber>
    </submittedName>
</protein>
<organism evidence="2 3">
    <name type="scientific">Cecembia lonarensis (strain CCUG 58316 / KCTC 22772 / LW9)</name>
    <dbReference type="NCBI Taxonomy" id="1225176"/>
    <lineage>
        <taxon>Bacteria</taxon>
        <taxon>Pseudomonadati</taxon>
        <taxon>Bacteroidota</taxon>
        <taxon>Cytophagia</taxon>
        <taxon>Cytophagales</taxon>
        <taxon>Cyclobacteriaceae</taxon>
        <taxon>Cecembia</taxon>
    </lineage>
</organism>
<dbReference type="InterPro" id="IPR001173">
    <property type="entry name" value="Glyco_trans_2-like"/>
</dbReference>
<feature type="domain" description="Glycosyltransferase 2-like" evidence="1">
    <location>
        <begin position="3"/>
        <end position="126"/>
    </location>
</feature>
<dbReference type="InterPro" id="IPR029044">
    <property type="entry name" value="Nucleotide-diphossugar_trans"/>
</dbReference>
<keyword evidence="3" id="KW-1185">Reference proteome</keyword>
<evidence type="ECO:0000259" key="1">
    <source>
        <dbReference type="Pfam" id="PF00535"/>
    </source>
</evidence>
<dbReference type="PANTHER" id="PTHR22916:SF3">
    <property type="entry name" value="UDP-GLCNAC:BETAGAL BETA-1,3-N-ACETYLGLUCOSAMINYLTRANSFERASE-LIKE PROTEIN 1"/>
    <property type="match status" value="1"/>
</dbReference>
<gene>
    <name evidence="2" type="primary">hyaD_1</name>
    <name evidence="2" type="ORF">B879_02672</name>
</gene>
<dbReference type="AlphaFoldDB" id="K1LEE1"/>
<keyword evidence="2" id="KW-0808">Transferase</keyword>
<proteinExistence type="predicted"/>